<accession>A0A7C3SKC2</accession>
<sequence length="206" mass="23192">MEQIKCPGQDTRHWKPGDIFTTECPKCGAEIEFFKDDTRRRCAWCGHLFYNPKIELGCAEWCQYADKCVPELVKEKKAMQSFKEILTARVKDLLAGEAASQERLDQAVKYAAELLRAEGGDPKVVFAAVILQPLSVSQARELLAELQTEPEIAADIIRILEGSAPATDLPRQLVEDVMALVQEKTGEEVGRFHTRTARCLAESRRR</sequence>
<proteinExistence type="predicted"/>
<reference evidence="1" key="1">
    <citation type="journal article" date="2020" name="mSystems">
        <title>Genome- and Community-Level Interaction Insights into Carbon Utilization and Element Cycling Functions of Hydrothermarchaeota in Hydrothermal Sediment.</title>
        <authorList>
            <person name="Zhou Z."/>
            <person name="Liu Y."/>
            <person name="Xu W."/>
            <person name="Pan J."/>
            <person name="Luo Z.H."/>
            <person name="Li M."/>
        </authorList>
    </citation>
    <scope>NUCLEOTIDE SEQUENCE [LARGE SCALE GENOMIC DNA]</scope>
    <source>
        <strain evidence="1">SpSt-776</strain>
    </source>
</reference>
<gene>
    <name evidence="1" type="ORF">ENV62_03540</name>
</gene>
<comment type="caution">
    <text evidence="1">The sequence shown here is derived from an EMBL/GenBank/DDBJ whole genome shotgun (WGS) entry which is preliminary data.</text>
</comment>
<protein>
    <recommendedName>
        <fullName evidence="2">Phosphohydrolase</fullName>
    </recommendedName>
</protein>
<name>A0A7C3SKC2_9BACT</name>
<dbReference type="EMBL" id="DTHB01000027">
    <property type="protein sequence ID" value="HGB14298.1"/>
    <property type="molecule type" value="Genomic_DNA"/>
</dbReference>
<organism evidence="1">
    <name type="scientific">Desulfobacca acetoxidans</name>
    <dbReference type="NCBI Taxonomy" id="60893"/>
    <lineage>
        <taxon>Bacteria</taxon>
        <taxon>Pseudomonadati</taxon>
        <taxon>Thermodesulfobacteriota</taxon>
        <taxon>Desulfobaccia</taxon>
        <taxon>Desulfobaccales</taxon>
        <taxon>Desulfobaccaceae</taxon>
        <taxon>Desulfobacca</taxon>
    </lineage>
</organism>
<evidence type="ECO:0000313" key="1">
    <source>
        <dbReference type="EMBL" id="HGB14298.1"/>
    </source>
</evidence>
<dbReference type="AlphaFoldDB" id="A0A7C3SKC2"/>
<evidence type="ECO:0008006" key="2">
    <source>
        <dbReference type="Google" id="ProtNLM"/>
    </source>
</evidence>